<dbReference type="PANTHER" id="PTHR30126:SF39">
    <property type="entry name" value="HTH-TYPE TRANSCRIPTIONAL REGULATOR CYSL"/>
    <property type="match status" value="1"/>
</dbReference>
<evidence type="ECO:0000256" key="1">
    <source>
        <dbReference type="ARBA" id="ARBA00009437"/>
    </source>
</evidence>
<keyword evidence="7" id="KW-1185">Reference proteome</keyword>
<dbReference type="SUPFAM" id="SSF46785">
    <property type="entry name" value="Winged helix' DNA-binding domain"/>
    <property type="match status" value="1"/>
</dbReference>
<name>A0A1I2G433_9RHOB</name>
<protein>
    <submittedName>
        <fullName evidence="6">Transcriptional regulator, LysR family</fullName>
    </submittedName>
</protein>
<keyword evidence="4" id="KW-0804">Transcription</keyword>
<dbReference type="RefSeq" id="WP_093925297.1">
    <property type="nucleotide sequence ID" value="NZ_FOMW01000019.1"/>
</dbReference>
<evidence type="ECO:0000259" key="5">
    <source>
        <dbReference type="PROSITE" id="PS50931"/>
    </source>
</evidence>
<dbReference type="OrthoDB" id="7776850at2"/>
<comment type="similarity">
    <text evidence="1">Belongs to the LysR transcriptional regulatory family.</text>
</comment>
<reference evidence="6 7" key="1">
    <citation type="submission" date="2016-10" db="EMBL/GenBank/DDBJ databases">
        <authorList>
            <person name="de Groot N.N."/>
        </authorList>
    </citation>
    <scope>NUCLEOTIDE SEQUENCE [LARGE SCALE GENOMIC DNA]</scope>
    <source>
        <strain evidence="6 7">DSM 11443</strain>
    </source>
</reference>
<organism evidence="6 7">
    <name type="scientific">Sulfitobacter brevis</name>
    <dbReference type="NCBI Taxonomy" id="74348"/>
    <lineage>
        <taxon>Bacteria</taxon>
        <taxon>Pseudomonadati</taxon>
        <taxon>Pseudomonadota</taxon>
        <taxon>Alphaproteobacteria</taxon>
        <taxon>Rhodobacterales</taxon>
        <taxon>Roseobacteraceae</taxon>
        <taxon>Sulfitobacter</taxon>
    </lineage>
</organism>
<dbReference type="Gene3D" id="3.40.190.10">
    <property type="entry name" value="Periplasmic binding protein-like II"/>
    <property type="match status" value="2"/>
</dbReference>
<dbReference type="AlphaFoldDB" id="A0A1I2G433"/>
<dbReference type="SUPFAM" id="SSF53850">
    <property type="entry name" value="Periplasmic binding protein-like II"/>
    <property type="match status" value="1"/>
</dbReference>
<dbReference type="PANTHER" id="PTHR30126">
    <property type="entry name" value="HTH-TYPE TRANSCRIPTIONAL REGULATOR"/>
    <property type="match status" value="1"/>
</dbReference>
<dbReference type="Pfam" id="PF00126">
    <property type="entry name" value="HTH_1"/>
    <property type="match status" value="1"/>
</dbReference>
<dbReference type="PROSITE" id="PS50931">
    <property type="entry name" value="HTH_LYSR"/>
    <property type="match status" value="1"/>
</dbReference>
<evidence type="ECO:0000256" key="4">
    <source>
        <dbReference type="ARBA" id="ARBA00023163"/>
    </source>
</evidence>
<dbReference type="Pfam" id="PF03466">
    <property type="entry name" value="LysR_substrate"/>
    <property type="match status" value="1"/>
</dbReference>
<dbReference type="PRINTS" id="PR00039">
    <property type="entry name" value="HTHLYSR"/>
</dbReference>
<dbReference type="STRING" id="74348.SAMN04488523_11924"/>
<feature type="domain" description="HTH lysR-type" evidence="5">
    <location>
        <begin position="6"/>
        <end position="63"/>
    </location>
</feature>
<gene>
    <name evidence="6" type="ORF">SAMN04488523_11924</name>
</gene>
<evidence type="ECO:0000313" key="7">
    <source>
        <dbReference type="Proteomes" id="UP000198977"/>
    </source>
</evidence>
<keyword evidence="3" id="KW-0238">DNA-binding</keyword>
<evidence type="ECO:0000313" key="6">
    <source>
        <dbReference type="EMBL" id="SFF11879.1"/>
    </source>
</evidence>
<dbReference type="GO" id="GO:0000976">
    <property type="term" value="F:transcription cis-regulatory region binding"/>
    <property type="evidence" value="ECO:0007669"/>
    <property type="project" value="TreeGrafter"/>
</dbReference>
<sequence length="323" mass="34963">MIKKGVTLRGIEVFEALAQSGSVAQAALATGLSQPAVSQQMRNLESAVGAELLDHTRRPMRLTSAGQMFLRRAGAALTELRLAQSEVSVMDLAHLDELSLGVIDDFDDDLTPRLATILGDSLTGCRFRMITAGSNELAQMLRAQSLHMAISAQSEVAPEGVVEYPLALDPFVIVAPSTATHTAQSLLTGDTELPFLHYAADQLIATQINSYLHRHHAPLPARFEIGSHLALMAMVARGLGWAITTPLGYMRAARFHEAMQVIALPDAGAARRISLLARAEWSGPVPRDIAQTMRRLMQAHMIGPAVAQLPWLGTSFHLLEDQQ</sequence>
<accession>A0A1I2G433</accession>
<keyword evidence="2" id="KW-0805">Transcription regulation</keyword>
<dbReference type="GO" id="GO:0003700">
    <property type="term" value="F:DNA-binding transcription factor activity"/>
    <property type="evidence" value="ECO:0007669"/>
    <property type="project" value="InterPro"/>
</dbReference>
<dbReference type="Proteomes" id="UP000198977">
    <property type="component" value="Unassembled WGS sequence"/>
</dbReference>
<dbReference type="InterPro" id="IPR036388">
    <property type="entry name" value="WH-like_DNA-bd_sf"/>
</dbReference>
<dbReference type="EMBL" id="FOMW01000019">
    <property type="protein sequence ID" value="SFF11879.1"/>
    <property type="molecule type" value="Genomic_DNA"/>
</dbReference>
<dbReference type="InterPro" id="IPR036390">
    <property type="entry name" value="WH_DNA-bd_sf"/>
</dbReference>
<evidence type="ECO:0000256" key="2">
    <source>
        <dbReference type="ARBA" id="ARBA00023015"/>
    </source>
</evidence>
<dbReference type="InterPro" id="IPR005119">
    <property type="entry name" value="LysR_subst-bd"/>
</dbReference>
<dbReference type="Gene3D" id="1.10.10.10">
    <property type="entry name" value="Winged helix-like DNA-binding domain superfamily/Winged helix DNA-binding domain"/>
    <property type="match status" value="1"/>
</dbReference>
<dbReference type="InterPro" id="IPR000847">
    <property type="entry name" value="LysR_HTH_N"/>
</dbReference>
<proteinExistence type="inferred from homology"/>
<evidence type="ECO:0000256" key="3">
    <source>
        <dbReference type="ARBA" id="ARBA00023125"/>
    </source>
</evidence>